<dbReference type="InterPro" id="IPR040074">
    <property type="entry name" value="BssD/PflA/YjjW"/>
</dbReference>
<dbReference type="SFLD" id="SFLDG01066">
    <property type="entry name" value="organic_radical-activating_enz"/>
    <property type="match status" value="1"/>
</dbReference>
<dbReference type="InterPro" id="IPR017896">
    <property type="entry name" value="4Fe4S_Fe-S-bd"/>
</dbReference>
<evidence type="ECO:0000256" key="1">
    <source>
        <dbReference type="ARBA" id="ARBA00001966"/>
    </source>
</evidence>
<comment type="cofactor">
    <cofactor evidence="1">
        <name>[4Fe-4S] cluster</name>
        <dbReference type="ChEBI" id="CHEBI:49883"/>
    </cofactor>
</comment>
<dbReference type="CDD" id="cd01335">
    <property type="entry name" value="Radical_SAM"/>
    <property type="match status" value="1"/>
</dbReference>
<dbReference type="GO" id="GO:0051539">
    <property type="term" value="F:4 iron, 4 sulfur cluster binding"/>
    <property type="evidence" value="ECO:0007669"/>
    <property type="project" value="UniProtKB-KW"/>
</dbReference>
<keyword evidence="6" id="KW-0560">Oxidoreductase</keyword>
<protein>
    <submittedName>
        <fullName evidence="11">Glycyl-radical enzyme activating protein</fullName>
    </submittedName>
</protein>
<dbReference type="SFLD" id="SFLDG01118">
    <property type="entry name" value="activating_enzymes__group_2"/>
    <property type="match status" value="1"/>
</dbReference>
<dbReference type="SFLD" id="SFLDS00029">
    <property type="entry name" value="Radical_SAM"/>
    <property type="match status" value="1"/>
</dbReference>
<organism evidence="11 14">
    <name type="scientific">Candidatus Cryosericum hinesii</name>
    <dbReference type="NCBI Taxonomy" id="2290915"/>
    <lineage>
        <taxon>Bacteria</taxon>
        <taxon>Pseudomonadati</taxon>
        <taxon>Caldisericota/Cryosericota group</taxon>
        <taxon>Candidatus Cryosericota</taxon>
        <taxon>Candidatus Cryosericia</taxon>
        <taxon>Candidatus Cryosericales</taxon>
        <taxon>Candidatus Cryosericaceae</taxon>
        <taxon>Candidatus Cryosericum</taxon>
    </lineage>
</organism>
<evidence type="ECO:0000256" key="6">
    <source>
        <dbReference type="ARBA" id="ARBA00023002"/>
    </source>
</evidence>
<evidence type="ECO:0000256" key="8">
    <source>
        <dbReference type="ARBA" id="ARBA00023014"/>
    </source>
</evidence>
<dbReference type="Proteomes" id="UP000266042">
    <property type="component" value="Unassembled WGS sequence"/>
</dbReference>
<dbReference type="GO" id="GO:0016491">
    <property type="term" value="F:oxidoreductase activity"/>
    <property type="evidence" value="ECO:0007669"/>
    <property type="project" value="UniProtKB-KW"/>
</dbReference>
<keyword evidence="5" id="KW-0479">Metal-binding</keyword>
<dbReference type="AlphaFoldDB" id="A0A398DBW7"/>
<dbReference type="SUPFAM" id="SSF54862">
    <property type="entry name" value="4Fe-4S ferredoxins"/>
    <property type="match status" value="1"/>
</dbReference>
<keyword evidence="8" id="KW-0411">Iron-sulfur</keyword>
<comment type="similarity">
    <text evidence="2">Belongs to the organic radical-activating enzymes family.</text>
</comment>
<evidence type="ECO:0000259" key="9">
    <source>
        <dbReference type="PROSITE" id="PS51379"/>
    </source>
</evidence>
<proteinExistence type="inferred from homology"/>
<sequence>MMDGIVFNIMHYALHDGPGIRTVVFLKGCPLACRWCHNPESQNPDAELMVVAERCTGCGDCLTACSTHAAILEGGVPGATDACTACGQCVDACLAGARTIAGRIMTVAEVVSELVRDRVFFEESGGGVTFSGGEPFMQPAFLRNLLEACREQGISTAVETCGMTDQGELLGMADKVDLFLYDVKLMDTARHGEATGVGNETILVNLATLVEHGAQVVVRFPVIPGLNDDDTNLTAMVGMMHHLRLGRIDLLPYHRIGTDKYRRLGRPYQLADLQPPSAEAMENIRCMFADAGIEASVGG</sequence>
<dbReference type="PANTHER" id="PTHR30352:SF4">
    <property type="entry name" value="PYRUVATE FORMATE-LYASE 2-ACTIVATING ENZYME"/>
    <property type="match status" value="1"/>
</dbReference>
<dbReference type="Proteomes" id="UP000265724">
    <property type="component" value="Unassembled WGS sequence"/>
</dbReference>
<dbReference type="InterPro" id="IPR012839">
    <property type="entry name" value="Organic_radical_activase"/>
</dbReference>
<dbReference type="InterPro" id="IPR058240">
    <property type="entry name" value="rSAM_sf"/>
</dbReference>
<name>A0A398DBW7_9BACT</name>
<reference evidence="13 14" key="1">
    <citation type="submission" date="2018-09" db="EMBL/GenBank/DDBJ databases">
        <title>Discovery and Ecogenomic Context for Candidatus Cryosericales, a Global Caldiserica Order Active in Thawing Permafrost.</title>
        <authorList>
            <person name="Martinez M.A."/>
            <person name="Woodcroft B.J."/>
            <person name="Ignacio Espinoza J.C."/>
            <person name="Zayed A."/>
            <person name="Singleton C.M."/>
            <person name="Boyd J."/>
            <person name="Li Y.-F."/>
            <person name="Purvine S."/>
            <person name="Maughan H."/>
            <person name="Hodgkins S.B."/>
            <person name="Anderson D."/>
            <person name="Sederholm M."/>
            <person name="Temperton B."/>
            <person name="Saleska S.R."/>
            <person name="Tyson G.W."/>
            <person name="Rich V.I."/>
        </authorList>
    </citation>
    <scope>NUCLEOTIDE SEQUENCE [LARGE SCALE GENOMIC DNA]</scope>
    <source>
        <strain evidence="12 13">SMC2</strain>
        <strain evidence="11 14">SMC3</strain>
    </source>
</reference>
<evidence type="ECO:0000313" key="13">
    <source>
        <dbReference type="Proteomes" id="UP000265724"/>
    </source>
</evidence>
<dbReference type="EMBL" id="QXIX01000032">
    <property type="protein sequence ID" value="RIE14069.1"/>
    <property type="molecule type" value="Genomic_DNA"/>
</dbReference>
<dbReference type="Gene3D" id="3.80.30.10">
    <property type="entry name" value="pyruvate-formate lyase- activating enzyme"/>
    <property type="match status" value="1"/>
</dbReference>
<keyword evidence="13" id="KW-1185">Reference proteome</keyword>
<gene>
    <name evidence="12" type="ORF">SMC2_03935</name>
    <name evidence="11" type="ORF">SMC3_07075</name>
</gene>
<accession>A0A398DBW7</accession>
<feature type="domain" description="4Fe-4S ferredoxin-type" evidence="9">
    <location>
        <begin position="80"/>
        <end position="103"/>
    </location>
</feature>
<dbReference type="EMBL" id="QXIW01000031">
    <property type="protein sequence ID" value="RIE12150.1"/>
    <property type="molecule type" value="Genomic_DNA"/>
</dbReference>
<feature type="domain" description="4Fe-4S ferredoxin-type" evidence="9">
    <location>
        <begin position="46"/>
        <end position="75"/>
    </location>
</feature>
<keyword evidence="4" id="KW-0949">S-adenosyl-L-methionine</keyword>
<dbReference type="Pfam" id="PF13353">
    <property type="entry name" value="Fer4_12"/>
    <property type="match status" value="1"/>
</dbReference>
<evidence type="ECO:0000313" key="11">
    <source>
        <dbReference type="EMBL" id="RIE12150.1"/>
    </source>
</evidence>
<dbReference type="InterPro" id="IPR034457">
    <property type="entry name" value="Organic_radical-activating"/>
</dbReference>
<comment type="caution">
    <text evidence="11">The sequence shown here is derived from an EMBL/GenBank/DDBJ whole genome shotgun (WGS) entry which is preliminary data.</text>
</comment>
<dbReference type="NCBIfam" id="TIGR02494">
    <property type="entry name" value="PFLE_PFLC"/>
    <property type="match status" value="1"/>
</dbReference>
<evidence type="ECO:0000256" key="4">
    <source>
        <dbReference type="ARBA" id="ARBA00022691"/>
    </source>
</evidence>
<dbReference type="SUPFAM" id="SSF102114">
    <property type="entry name" value="Radical SAM enzymes"/>
    <property type="match status" value="1"/>
</dbReference>
<evidence type="ECO:0000256" key="5">
    <source>
        <dbReference type="ARBA" id="ARBA00022723"/>
    </source>
</evidence>
<dbReference type="PANTHER" id="PTHR30352">
    <property type="entry name" value="PYRUVATE FORMATE-LYASE-ACTIVATING ENZYME"/>
    <property type="match status" value="1"/>
</dbReference>
<dbReference type="InterPro" id="IPR007197">
    <property type="entry name" value="rSAM"/>
</dbReference>
<feature type="domain" description="Radical SAM core" evidence="10">
    <location>
        <begin position="15"/>
        <end position="294"/>
    </location>
</feature>
<dbReference type="PROSITE" id="PS51379">
    <property type="entry name" value="4FE4S_FER_2"/>
    <property type="match status" value="2"/>
</dbReference>
<keyword evidence="3" id="KW-0004">4Fe-4S</keyword>
<evidence type="ECO:0000256" key="7">
    <source>
        <dbReference type="ARBA" id="ARBA00023004"/>
    </source>
</evidence>
<dbReference type="InterPro" id="IPR001989">
    <property type="entry name" value="Radical_activat_CS"/>
</dbReference>
<evidence type="ECO:0000256" key="3">
    <source>
        <dbReference type="ARBA" id="ARBA00022485"/>
    </source>
</evidence>
<evidence type="ECO:0000256" key="2">
    <source>
        <dbReference type="ARBA" id="ARBA00009777"/>
    </source>
</evidence>
<keyword evidence="7" id="KW-0408">Iron</keyword>
<dbReference type="PIRSF" id="PIRSF000371">
    <property type="entry name" value="PFL_act_enz"/>
    <property type="match status" value="1"/>
</dbReference>
<evidence type="ECO:0000313" key="12">
    <source>
        <dbReference type="EMBL" id="RIE14069.1"/>
    </source>
</evidence>
<dbReference type="PROSITE" id="PS51918">
    <property type="entry name" value="RADICAL_SAM"/>
    <property type="match status" value="1"/>
</dbReference>
<dbReference type="GO" id="GO:0046872">
    <property type="term" value="F:metal ion binding"/>
    <property type="evidence" value="ECO:0007669"/>
    <property type="project" value="UniProtKB-KW"/>
</dbReference>
<dbReference type="PROSITE" id="PS01087">
    <property type="entry name" value="RADICAL_ACTIVATING"/>
    <property type="match status" value="1"/>
</dbReference>
<dbReference type="Gene3D" id="3.30.70.20">
    <property type="match status" value="1"/>
</dbReference>
<evidence type="ECO:0000313" key="14">
    <source>
        <dbReference type="Proteomes" id="UP000266042"/>
    </source>
</evidence>
<evidence type="ECO:0000259" key="10">
    <source>
        <dbReference type="PROSITE" id="PS51918"/>
    </source>
</evidence>